<evidence type="ECO:0000256" key="10">
    <source>
        <dbReference type="RuleBase" id="RU367040"/>
    </source>
</evidence>
<dbReference type="Pfam" id="PF03148">
    <property type="entry name" value="Tektin"/>
    <property type="match status" value="1"/>
</dbReference>
<keyword evidence="8 10" id="KW-0966">Cell projection</keyword>
<evidence type="ECO:0000256" key="2">
    <source>
        <dbReference type="ARBA" id="ARBA00007209"/>
    </source>
</evidence>
<dbReference type="GO" id="GO:0060271">
    <property type="term" value="P:cilium assembly"/>
    <property type="evidence" value="ECO:0007669"/>
    <property type="project" value="UniProtKB-UniRule"/>
</dbReference>
<dbReference type="InterPro" id="IPR048256">
    <property type="entry name" value="Tektin-like"/>
</dbReference>
<evidence type="ECO:0000313" key="12">
    <source>
        <dbReference type="Proteomes" id="UP000694925"/>
    </source>
</evidence>
<dbReference type="GO" id="GO:0005634">
    <property type="term" value="C:nucleus"/>
    <property type="evidence" value="ECO:0007669"/>
    <property type="project" value="TreeGrafter"/>
</dbReference>
<dbReference type="GeneID" id="108626335"/>
<comment type="subcellular location">
    <subcellularLocation>
        <location evidence="10">Cytoplasm</location>
        <location evidence="10">Cytoskeleton</location>
        <location evidence="10">Cilium axoneme</location>
    </subcellularLocation>
    <subcellularLocation>
        <location evidence="1">Cytoplasm</location>
        <location evidence="1">Cytoskeleton</location>
        <location evidence="1">Flagellum axoneme</location>
    </subcellularLocation>
</comment>
<dbReference type="Proteomes" id="UP000694925">
    <property type="component" value="Unplaced"/>
</dbReference>
<evidence type="ECO:0000256" key="3">
    <source>
        <dbReference type="ARBA" id="ARBA00022490"/>
    </source>
</evidence>
<comment type="function">
    <text evidence="9">Microtubule inner protein (MIP) part of the dynein-decorated doublet microtubules (DMTs) in cilia and flagellar axoneme. Forms filamentous polymers in the walls of ciliary and flagellar microtubules.</text>
</comment>
<keyword evidence="7" id="KW-0206">Cytoskeleton</keyword>
<dbReference type="PANTHER" id="PTHR19960">
    <property type="entry name" value="TEKTIN"/>
    <property type="match status" value="1"/>
</dbReference>
<dbReference type="PANTHER" id="PTHR19960:SF25">
    <property type="entry name" value="TEKTIN-1"/>
    <property type="match status" value="1"/>
</dbReference>
<evidence type="ECO:0000313" key="13">
    <source>
        <dbReference type="RefSeq" id="XP_017882422.2"/>
    </source>
</evidence>
<dbReference type="KEGG" id="ccal:108626335"/>
<proteinExistence type="inferred from homology"/>
<evidence type="ECO:0000256" key="9">
    <source>
        <dbReference type="ARBA" id="ARBA00045224"/>
    </source>
</evidence>
<dbReference type="GO" id="GO:0005930">
    <property type="term" value="C:axoneme"/>
    <property type="evidence" value="ECO:0007669"/>
    <property type="project" value="UniProtKB-SubCell"/>
</dbReference>
<protein>
    <recommendedName>
        <fullName evidence="10">Tektin</fullName>
    </recommendedName>
</protein>
<dbReference type="PRINTS" id="PR00511">
    <property type="entry name" value="TEKTIN"/>
</dbReference>
<dbReference type="GO" id="GO:0015630">
    <property type="term" value="C:microtubule cytoskeleton"/>
    <property type="evidence" value="ECO:0007669"/>
    <property type="project" value="UniProtKB-UniRule"/>
</dbReference>
<feature type="coiled-coil region" evidence="11">
    <location>
        <begin position="285"/>
        <end position="312"/>
    </location>
</feature>
<evidence type="ECO:0000256" key="5">
    <source>
        <dbReference type="ARBA" id="ARBA00023054"/>
    </source>
</evidence>
<evidence type="ECO:0000256" key="1">
    <source>
        <dbReference type="ARBA" id="ARBA00004611"/>
    </source>
</evidence>
<dbReference type="GO" id="GO:0060294">
    <property type="term" value="P:cilium movement involved in cell motility"/>
    <property type="evidence" value="ECO:0007669"/>
    <property type="project" value="UniProtKB-UniRule"/>
</dbReference>
<evidence type="ECO:0000256" key="7">
    <source>
        <dbReference type="ARBA" id="ARBA00023212"/>
    </source>
</evidence>
<evidence type="ECO:0000256" key="4">
    <source>
        <dbReference type="ARBA" id="ARBA00022846"/>
    </source>
</evidence>
<dbReference type="CTD" id="38653"/>
<gene>
    <name evidence="13" type="primary">LOC108626335</name>
</gene>
<dbReference type="InterPro" id="IPR000435">
    <property type="entry name" value="Tektins"/>
</dbReference>
<dbReference type="RefSeq" id="XP_017882422.2">
    <property type="nucleotide sequence ID" value="XM_018026933.2"/>
</dbReference>
<keyword evidence="5 11" id="KW-0175">Coiled coil</keyword>
<sequence length="419" mass="49201">MDKAKKGEISIMNNKAPALIPPPPLKFTLDQWHLNNRHRYRCSEAQQELADRLLNECQRVCEFSSETARNNKEETDHRLREKLEDIEFRKKELLRIRKEVLLESDALSMYKQRIMDALASVRRNALVICEKCLIFREHRLGIDLVRDDAEKELLKECEVIRGAESLLVRTLEQTQEQIRRLKATLYYMDHELEDKENNIRIDRHNLTLRETGLNLSIYHGASRLDPSTIELNEWEMQTNNNIVAASKEVNSARPLRCYIDRIIKQAVDDLTEQKHATDEAFRKRIEETKEAKTKLELQHSEIMRQAAEMKQNITRIEKSIAEKEGFLALAHTRMGNRCQRPGLELTRDLVEINLLKEVYELRDVVSQLQASMFEAQASLRYLLKTQIQIEEDINVKTNTLKIDEVDCMTLRQSMDYHAY</sequence>
<comment type="similarity">
    <text evidence="2 10">Belongs to the tektin family.</text>
</comment>
<keyword evidence="3" id="KW-0963">Cytoplasm</keyword>
<keyword evidence="4 10" id="KW-0282">Flagellum</keyword>
<name>A0AAJ7N839_9HYME</name>
<reference evidence="13" key="1">
    <citation type="submission" date="2025-08" db="UniProtKB">
        <authorList>
            <consortium name="RefSeq"/>
        </authorList>
    </citation>
    <scope>IDENTIFICATION</scope>
    <source>
        <tissue evidence="13">Whole body</tissue>
    </source>
</reference>
<keyword evidence="12" id="KW-1185">Reference proteome</keyword>
<accession>A0AAJ7N839</accession>
<evidence type="ECO:0000256" key="11">
    <source>
        <dbReference type="SAM" id="Coils"/>
    </source>
</evidence>
<keyword evidence="6 10" id="KW-0969">Cilium</keyword>
<evidence type="ECO:0000256" key="6">
    <source>
        <dbReference type="ARBA" id="ARBA00023069"/>
    </source>
</evidence>
<organism evidence="12 13">
    <name type="scientific">Ceratina calcarata</name>
    <dbReference type="NCBI Taxonomy" id="156304"/>
    <lineage>
        <taxon>Eukaryota</taxon>
        <taxon>Metazoa</taxon>
        <taxon>Ecdysozoa</taxon>
        <taxon>Arthropoda</taxon>
        <taxon>Hexapoda</taxon>
        <taxon>Insecta</taxon>
        <taxon>Pterygota</taxon>
        <taxon>Neoptera</taxon>
        <taxon>Endopterygota</taxon>
        <taxon>Hymenoptera</taxon>
        <taxon>Apocrita</taxon>
        <taxon>Aculeata</taxon>
        <taxon>Apoidea</taxon>
        <taxon>Anthophila</taxon>
        <taxon>Apidae</taxon>
        <taxon>Ceratina</taxon>
        <taxon>Zadontomerus</taxon>
    </lineage>
</organism>
<dbReference type="AlphaFoldDB" id="A0AAJ7N839"/>
<evidence type="ECO:0000256" key="8">
    <source>
        <dbReference type="ARBA" id="ARBA00023273"/>
    </source>
</evidence>